<evidence type="ECO:0000256" key="1">
    <source>
        <dbReference type="ARBA" id="ARBA00007215"/>
    </source>
</evidence>
<proteinExistence type="inferred from homology"/>
<dbReference type="Gene3D" id="1.10.472.10">
    <property type="entry name" value="Cyclin-like"/>
    <property type="match status" value="1"/>
</dbReference>
<evidence type="ECO:0000313" key="3">
    <source>
        <dbReference type="Proteomes" id="UP001190700"/>
    </source>
</evidence>
<keyword evidence="3" id="KW-1185">Reference proteome</keyword>
<dbReference type="PANTHER" id="PTHR15615">
    <property type="match status" value="1"/>
</dbReference>
<evidence type="ECO:0000313" key="2">
    <source>
        <dbReference type="EMBL" id="KAK3263423.1"/>
    </source>
</evidence>
<sequence>MTFERQEERYNLLPSDRCDETNSQHLLILLEPKPVSLQGSRGDVCDTLPDAAGNHRELLDALGFALEELSTSSATQAKTVQESSEPRCDIAKKLQLFEGVRVPVIPCCNDFVLTPLSMHRLLLVCTMVAAKFCDDRHYSNALYSKVGGVEVKELNHLELTVLSVLGFRMCVKPSELEGCGMYFTTLLQKGAASCP</sequence>
<dbReference type="CDD" id="cd20558">
    <property type="entry name" value="CYCLIN_ScPCL7-like"/>
    <property type="match status" value="1"/>
</dbReference>
<comment type="similarity">
    <text evidence="1">Belongs to the cyclin family. Cyclin U/P subfamily.</text>
</comment>
<dbReference type="Proteomes" id="UP001190700">
    <property type="component" value="Unassembled WGS sequence"/>
</dbReference>
<protein>
    <recommendedName>
        <fullName evidence="4">Cyclin</fullName>
    </recommendedName>
</protein>
<dbReference type="PANTHER" id="PTHR15615:SF108">
    <property type="entry name" value="PROTEIN CNPPD1"/>
    <property type="match status" value="1"/>
</dbReference>
<evidence type="ECO:0008006" key="4">
    <source>
        <dbReference type="Google" id="ProtNLM"/>
    </source>
</evidence>
<gene>
    <name evidence="2" type="ORF">CYMTET_27770</name>
</gene>
<name>A0AAE0FPN1_9CHLO</name>
<organism evidence="2 3">
    <name type="scientific">Cymbomonas tetramitiformis</name>
    <dbReference type="NCBI Taxonomy" id="36881"/>
    <lineage>
        <taxon>Eukaryota</taxon>
        <taxon>Viridiplantae</taxon>
        <taxon>Chlorophyta</taxon>
        <taxon>Pyramimonadophyceae</taxon>
        <taxon>Pyramimonadales</taxon>
        <taxon>Pyramimonadaceae</taxon>
        <taxon>Cymbomonas</taxon>
    </lineage>
</organism>
<reference evidence="2 3" key="1">
    <citation type="journal article" date="2015" name="Genome Biol. Evol.">
        <title>Comparative Genomics of a Bacterivorous Green Alga Reveals Evolutionary Causalities and Consequences of Phago-Mixotrophic Mode of Nutrition.</title>
        <authorList>
            <person name="Burns J.A."/>
            <person name="Paasch A."/>
            <person name="Narechania A."/>
            <person name="Kim E."/>
        </authorList>
    </citation>
    <scope>NUCLEOTIDE SEQUENCE [LARGE SCALE GENOMIC DNA]</scope>
    <source>
        <strain evidence="2 3">PLY_AMNH</strain>
    </source>
</reference>
<dbReference type="SUPFAM" id="SSF47954">
    <property type="entry name" value="Cyclin-like"/>
    <property type="match status" value="1"/>
</dbReference>
<dbReference type="GO" id="GO:0019901">
    <property type="term" value="F:protein kinase binding"/>
    <property type="evidence" value="ECO:0007669"/>
    <property type="project" value="InterPro"/>
</dbReference>
<dbReference type="AlphaFoldDB" id="A0AAE0FPN1"/>
<dbReference type="EMBL" id="LGRX02015459">
    <property type="protein sequence ID" value="KAK3263423.1"/>
    <property type="molecule type" value="Genomic_DNA"/>
</dbReference>
<dbReference type="Pfam" id="PF08613">
    <property type="entry name" value="Cyclin"/>
    <property type="match status" value="1"/>
</dbReference>
<dbReference type="InterPro" id="IPR013922">
    <property type="entry name" value="Cyclin_PHO80-like"/>
</dbReference>
<dbReference type="InterPro" id="IPR036915">
    <property type="entry name" value="Cyclin-like_sf"/>
</dbReference>
<accession>A0AAE0FPN1</accession>
<comment type="caution">
    <text evidence="2">The sequence shown here is derived from an EMBL/GenBank/DDBJ whole genome shotgun (WGS) entry which is preliminary data.</text>
</comment>